<evidence type="ECO:0000256" key="1">
    <source>
        <dbReference type="SAM" id="MobiDB-lite"/>
    </source>
</evidence>
<comment type="caution">
    <text evidence="2">The sequence shown here is derived from an EMBL/GenBank/DDBJ whole genome shotgun (WGS) entry which is preliminary data.</text>
</comment>
<feature type="region of interest" description="Disordered" evidence="1">
    <location>
        <begin position="177"/>
        <end position="212"/>
    </location>
</feature>
<reference evidence="2 3" key="1">
    <citation type="journal article" date="2024" name="Insects">
        <title>An Improved Chromosome-Level Genome Assembly of the Firefly Pyrocoelia pectoralis.</title>
        <authorList>
            <person name="Fu X."/>
            <person name="Meyer-Rochow V.B."/>
            <person name="Ballantyne L."/>
            <person name="Zhu X."/>
        </authorList>
    </citation>
    <scope>NUCLEOTIDE SEQUENCE [LARGE SCALE GENOMIC DNA]</scope>
    <source>
        <strain evidence="2">XCY_ONT2</strain>
    </source>
</reference>
<gene>
    <name evidence="2" type="ORF">RI129_003850</name>
</gene>
<accession>A0AAN7VT28</accession>
<dbReference type="AlphaFoldDB" id="A0AAN7VT28"/>
<sequence length="242" mass="27866">MCKPILHKNATRSLNPNNHRVTFNNTSVVIDNCNTTIPTRFPSDDESEVVTPRIISRSIRKTNSTIKTPTSSFKNVYTSSKIISPNYNKTNAGLTPAKLKSSEKKVFKKGAMPDFAKMHKKMYDKMLNIKDYKEQKEERAKLLLSGHKPDSSSKKLIHTNLSAKKEVHKKLRFSHLKTSQEALNNSKSLKKNKTPTRRREQEVSVKNKNHSIQNSTENIRTEIKGIRSNRRFELLMKFRKAQ</sequence>
<evidence type="ECO:0000313" key="2">
    <source>
        <dbReference type="EMBL" id="KAK5648958.1"/>
    </source>
</evidence>
<keyword evidence="3" id="KW-1185">Reference proteome</keyword>
<proteinExistence type="predicted"/>
<protein>
    <submittedName>
        <fullName evidence="2">Uncharacterized protein</fullName>
    </submittedName>
</protein>
<evidence type="ECO:0000313" key="3">
    <source>
        <dbReference type="Proteomes" id="UP001329430"/>
    </source>
</evidence>
<dbReference type="Proteomes" id="UP001329430">
    <property type="component" value="Chromosome 2"/>
</dbReference>
<name>A0AAN7VT28_9COLE</name>
<dbReference type="EMBL" id="JAVRBK010000002">
    <property type="protein sequence ID" value="KAK5648958.1"/>
    <property type="molecule type" value="Genomic_DNA"/>
</dbReference>
<organism evidence="2 3">
    <name type="scientific">Pyrocoelia pectoralis</name>
    <dbReference type="NCBI Taxonomy" id="417401"/>
    <lineage>
        <taxon>Eukaryota</taxon>
        <taxon>Metazoa</taxon>
        <taxon>Ecdysozoa</taxon>
        <taxon>Arthropoda</taxon>
        <taxon>Hexapoda</taxon>
        <taxon>Insecta</taxon>
        <taxon>Pterygota</taxon>
        <taxon>Neoptera</taxon>
        <taxon>Endopterygota</taxon>
        <taxon>Coleoptera</taxon>
        <taxon>Polyphaga</taxon>
        <taxon>Elateriformia</taxon>
        <taxon>Elateroidea</taxon>
        <taxon>Lampyridae</taxon>
        <taxon>Lampyrinae</taxon>
        <taxon>Pyrocoelia</taxon>
    </lineage>
</organism>